<keyword evidence="11" id="KW-1185">Reference proteome</keyword>
<keyword evidence="4 7" id="KW-0812">Transmembrane</keyword>
<comment type="similarity">
    <text evidence="7">Belongs to the binding-protein-dependent transport system permease family.</text>
</comment>
<dbReference type="InterPro" id="IPR035906">
    <property type="entry name" value="MetI-like_sf"/>
</dbReference>
<evidence type="ECO:0000256" key="2">
    <source>
        <dbReference type="ARBA" id="ARBA00022448"/>
    </source>
</evidence>
<evidence type="ECO:0000256" key="6">
    <source>
        <dbReference type="ARBA" id="ARBA00023136"/>
    </source>
</evidence>
<feature type="transmembrane region" description="Helical" evidence="7">
    <location>
        <begin position="36"/>
        <end position="55"/>
    </location>
</feature>
<evidence type="ECO:0000259" key="9">
    <source>
        <dbReference type="PROSITE" id="PS50928"/>
    </source>
</evidence>
<dbReference type="PANTHER" id="PTHR30193:SF37">
    <property type="entry name" value="INNER MEMBRANE ABC TRANSPORTER PERMEASE PROTEIN YCJO"/>
    <property type="match status" value="1"/>
</dbReference>
<dbReference type="InterPro" id="IPR000515">
    <property type="entry name" value="MetI-like"/>
</dbReference>
<dbReference type="Pfam" id="PF00528">
    <property type="entry name" value="BPD_transp_1"/>
    <property type="match status" value="1"/>
</dbReference>
<dbReference type="CDD" id="cd06261">
    <property type="entry name" value="TM_PBP2"/>
    <property type="match status" value="1"/>
</dbReference>
<keyword evidence="6 7" id="KW-0472">Membrane</keyword>
<reference evidence="10 11" key="1">
    <citation type="journal article" date="2019" name="Int. J. Syst. Evol. Microbiol.">
        <title>The Global Catalogue of Microorganisms (GCM) 10K type strain sequencing project: providing services to taxonomists for standard genome sequencing and annotation.</title>
        <authorList>
            <consortium name="The Broad Institute Genomics Platform"/>
            <consortium name="The Broad Institute Genome Sequencing Center for Infectious Disease"/>
            <person name="Wu L."/>
            <person name="Ma J."/>
        </authorList>
    </citation>
    <scope>NUCLEOTIDE SEQUENCE [LARGE SCALE GENOMIC DNA]</scope>
    <source>
        <strain evidence="10 11">JCM 14969</strain>
    </source>
</reference>
<comment type="subcellular location">
    <subcellularLocation>
        <location evidence="1 7">Cell membrane</location>
        <topology evidence="1 7">Multi-pass membrane protein</topology>
    </subcellularLocation>
</comment>
<accession>A0ABN2D803</accession>
<dbReference type="InterPro" id="IPR051393">
    <property type="entry name" value="ABC_transporter_permease"/>
</dbReference>
<feature type="transmembrane region" description="Helical" evidence="7">
    <location>
        <begin position="294"/>
        <end position="318"/>
    </location>
</feature>
<evidence type="ECO:0000313" key="11">
    <source>
        <dbReference type="Proteomes" id="UP001500393"/>
    </source>
</evidence>
<feature type="transmembrane region" description="Helical" evidence="7">
    <location>
        <begin position="184"/>
        <end position="206"/>
    </location>
</feature>
<keyword evidence="3" id="KW-1003">Cell membrane</keyword>
<evidence type="ECO:0000256" key="7">
    <source>
        <dbReference type="RuleBase" id="RU363032"/>
    </source>
</evidence>
<evidence type="ECO:0000256" key="3">
    <source>
        <dbReference type="ARBA" id="ARBA00022475"/>
    </source>
</evidence>
<dbReference type="SUPFAM" id="SSF161098">
    <property type="entry name" value="MetI-like"/>
    <property type="match status" value="1"/>
</dbReference>
<dbReference type="PROSITE" id="PS50928">
    <property type="entry name" value="ABC_TM1"/>
    <property type="match status" value="1"/>
</dbReference>
<keyword evidence="5 7" id="KW-1133">Transmembrane helix</keyword>
<evidence type="ECO:0000256" key="4">
    <source>
        <dbReference type="ARBA" id="ARBA00022692"/>
    </source>
</evidence>
<evidence type="ECO:0000256" key="5">
    <source>
        <dbReference type="ARBA" id="ARBA00022989"/>
    </source>
</evidence>
<dbReference type="Gene3D" id="1.10.3720.10">
    <property type="entry name" value="MetI-like"/>
    <property type="match status" value="1"/>
</dbReference>
<feature type="region of interest" description="Disordered" evidence="8">
    <location>
        <begin position="1"/>
        <end position="27"/>
    </location>
</feature>
<feature type="domain" description="ABC transmembrane type-1" evidence="9">
    <location>
        <begin position="95"/>
        <end position="315"/>
    </location>
</feature>
<dbReference type="Proteomes" id="UP001500393">
    <property type="component" value="Unassembled WGS sequence"/>
</dbReference>
<dbReference type="EMBL" id="BAAAOS010000018">
    <property type="protein sequence ID" value="GAA1571978.1"/>
    <property type="molecule type" value="Genomic_DNA"/>
</dbReference>
<feature type="transmembrane region" description="Helical" evidence="7">
    <location>
        <begin position="130"/>
        <end position="153"/>
    </location>
</feature>
<organism evidence="10 11">
    <name type="scientific">Kribbella sancticallisti</name>
    <dbReference type="NCBI Taxonomy" id="460087"/>
    <lineage>
        <taxon>Bacteria</taxon>
        <taxon>Bacillati</taxon>
        <taxon>Actinomycetota</taxon>
        <taxon>Actinomycetes</taxon>
        <taxon>Propionibacteriales</taxon>
        <taxon>Kribbellaceae</taxon>
        <taxon>Kribbella</taxon>
    </lineage>
</organism>
<protein>
    <submittedName>
        <fullName evidence="10">Sugar ABC transporter permease</fullName>
    </submittedName>
</protein>
<name>A0ABN2D803_9ACTN</name>
<feature type="transmembrane region" description="Helical" evidence="7">
    <location>
        <begin position="99"/>
        <end position="124"/>
    </location>
</feature>
<dbReference type="SUPFAM" id="SSF160964">
    <property type="entry name" value="MalF N-terminal region-like"/>
    <property type="match status" value="1"/>
</dbReference>
<dbReference type="RefSeq" id="WP_344213493.1">
    <property type="nucleotide sequence ID" value="NZ_BAAAOS010000018.1"/>
</dbReference>
<evidence type="ECO:0000256" key="8">
    <source>
        <dbReference type="SAM" id="MobiDB-lite"/>
    </source>
</evidence>
<proteinExistence type="inferred from homology"/>
<gene>
    <name evidence="10" type="ORF">GCM10009789_26910</name>
</gene>
<keyword evidence="2 7" id="KW-0813">Transport</keyword>
<comment type="caution">
    <text evidence="10">The sequence shown here is derived from an EMBL/GenBank/DDBJ whole genome shotgun (WGS) entry which is preliminary data.</text>
</comment>
<evidence type="ECO:0000313" key="10">
    <source>
        <dbReference type="EMBL" id="GAA1571978.1"/>
    </source>
</evidence>
<evidence type="ECO:0000256" key="1">
    <source>
        <dbReference type="ARBA" id="ARBA00004651"/>
    </source>
</evidence>
<sequence length="324" mass="34813">MATTLTARPSAPGPATRSTGSGRNRFGSPLRKSQRVAGYLFVLPTFVLFLGFVLWPIVYTAYLSLTSWGGFGSPRFVALDNYTRMLGDPVARRAMIVTLVYTAVTTVVLTFLGLLTAVLVNAVWKHVGVVVRTILFIPGIVSFVVSGVLWKLIYDPNIGTLNQVLGSIGLESLQHPWLADQRTVLPAIIVVSIWGGLGFTMLIFFAGVQGIDPSLYEAAEVDGASKTQQFWNVTVPSLRVVTGLVVSLGLLNGFKAFDIIFVMTGGGPNHGSEVLGTYLYSLAFGSTSGSIPQLGYASAFSVVTMVLCTIAVIAQLWLTRRADR</sequence>
<dbReference type="PANTHER" id="PTHR30193">
    <property type="entry name" value="ABC TRANSPORTER PERMEASE PROTEIN"/>
    <property type="match status" value="1"/>
</dbReference>